<dbReference type="AlphaFoldDB" id="A0A1J0A9U7"/>
<dbReference type="InterPro" id="IPR000644">
    <property type="entry name" value="CBS_dom"/>
</dbReference>
<evidence type="ECO:0000259" key="3">
    <source>
        <dbReference type="PROSITE" id="PS51371"/>
    </source>
</evidence>
<protein>
    <submittedName>
        <fullName evidence="4">Putative signal-transduction protein</fullName>
    </submittedName>
</protein>
<gene>
    <name evidence="4" type="ORF">GlitD10_0401</name>
</gene>
<dbReference type="SMART" id="SM00116">
    <property type="entry name" value="CBS"/>
    <property type="match status" value="2"/>
</dbReference>
<evidence type="ECO:0000256" key="2">
    <source>
        <dbReference type="PROSITE-ProRule" id="PRU00703"/>
    </source>
</evidence>
<dbReference type="Gene3D" id="3.10.580.10">
    <property type="entry name" value="CBS-domain"/>
    <property type="match status" value="1"/>
</dbReference>
<proteinExistence type="predicted"/>
<dbReference type="PANTHER" id="PTHR43080">
    <property type="entry name" value="CBS DOMAIN-CONTAINING PROTEIN CBSX3, MITOCHONDRIAL"/>
    <property type="match status" value="1"/>
</dbReference>
<dbReference type="STRING" id="1188229.GlitD10_0401"/>
<accession>A0A1J0A9U7</accession>
<organism evidence="4 5">
    <name type="scientific">Gloeomargarita lithophora Alchichica-D10</name>
    <dbReference type="NCBI Taxonomy" id="1188229"/>
    <lineage>
        <taxon>Bacteria</taxon>
        <taxon>Bacillati</taxon>
        <taxon>Cyanobacteriota</taxon>
        <taxon>Cyanophyceae</taxon>
        <taxon>Gloeomargaritales</taxon>
        <taxon>Gloeomargaritaceae</taxon>
        <taxon>Gloeomargarita</taxon>
    </lineage>
</organism>
<keyword evidence="1 2" id="KW-0129">CBS domain</keyword>
<sequence>MTKTVAEVMTADPVVTYPQTPIEEAIHLLGERKFSGLPVVNERHQLVGVLSNQDILARQEGVRPPVFFWFMDAVIWLENPHHYRQELHKVLGATVGDVMTPEPISIRPEEPVTVAAHKMHLHRIRRLPVVNSENRVVGILTRGDIVRSIALATPTE</sequence>
<evidence type="ECO:0000256" key="1">
    <source>
        <dbReference type="ARBA" id="ARBA00023122"/>
    </source>
</evidence>
<dbReference type="RefSeq" id="WP_071453403.1">
    <property type="nucleotide sequence ID" value="NZ_CP017675.1"/>
</dbReference>
<dbReference type="CDD" id="cd04586">
    <property type="entry name" value="CBS_pair_BON_assoc"/>
    <property type="match status" value="1"/>
</dbReference>
<dbReference type="EMBL" id="CP017675">
    <property type="protein sequence ID" value="APB32712.1"/>
    <property type="molecule type" value="Genomic_DNA"/>
</dbReference>
<dbReference type="PROSITE" id="PS51371">
    <property type="entry name" value="CBS"/>
    <property type="match status" value="2"/>
</dbReference>
<evidence type="ECO:0000313" key="5">
    <source>
        <dbReference type="Proteomes" id="UP000180235"/>
    </source>
</evidence>
<feature type="domain" description="CBS" evidence="3">
    <location>
        <begin position="9"/>
        <end position="66"/>
    </location>
</feature>
<dbReference type="KEGG" id="glt:GlitD10_0401"/>
<dbReference type="InterPro" id="IPR051257">
    <property type="entry name" value="Diverse_CBS-Domain"/>
</dbReference>
<name>A0A1J0A9U7_9CYAN</name>
<dbReference type="Pfam" id="PF00571">
    <property type="entry name" value="CBS"/>
    <property type="match status" value="2"/>
</dbReference>
<evidence type="ECO:0000313" key="4">
    <source>
        <dbReference type="EMBL" id="APB32712.1"/>
    </source>
</evidence>
<dbReference type="PANTHER" id="PTHR43080:SF26">
    <property type="entry name" value="REGULATORY PROTEIN"/>
    <property type="match status" value="1"/>
</dbReference>
<dbReference type="OrthoDB" id="9790355at2"/>
<dbReference type="SUPFAM" id="SSF54631">
    <property type="entry name" value="CBS-domain pair"/>
    <property type="match status" value="1"/>
</dbReference>
<keyword evidence="5" id="KW-1185">Reference proteome</keyword>
<reference evidence="4 5" key="1">
    <citation type="submission" date="2016-10" db="EMBL/GenBank/DDBJ databases">
        <title>Description of Gloeomargarita lithophora gen. nov., sp. nov., a thylakoid-bearing basal-branching cyanobacterium with intracellular carbonates, and proposal for Gloeomargaritales ord. nov.</title>
        <authorList>
            <person name="Moreira D."/>
            <person name="Tavera R."/>
            <person name="Benzerara K."/>
            <person name="Skouri-Panet F."/>
            <person name="Couradeau E."/>
            <person name="Gerard E."/>
            <person name="Loussert C."/>
            <person name="Novelo E."/>
            <person name="Zivanovic Y."/>
            <person name="Lopez-Garcia P."/>
        </authorList>
    </citation>
    <scope>NUCLEOTIDE SEQUENCE [LARGE SCALE GENOMIC DNA]</scope>
    <source>
        <strain evidence="4 5">D10</strain>
    </source>
</reference>
<dbReference type="InterPro" id="IPR046342">
    <property type="entry name" value="CBS_dom_sf"/>
</dbReference>
<dbReference type="Proteomes" id="UP000180235">
    <property type="component" value="Chromosome"/>
</dbReference>
<feature type="domain" description="CBS" evidence="3">
    <location>
        <begin position="99"/>
        <end position="156"/>
    </location>
</feature>